<name>A0AAN6IXI1_EXODE</name>
<dbReference type="AlphaFoldDB" id="A0AAN6IXI1"/>
<organism evidence="2 3">
    <name type="scientific">Exophiala dermatitidis</name>
    <name type="common">Black yeast-like fungus</name>
    <name type="synonym">Wangiella dermatitidis</name>
    <dbReference type="NCBI Taxonomy" id="5970"/>
    <lineage>
        <taxon>Eukaryota</taxon>
        <taxon>Fungi</taxon>
        <taxon>Dikarya</taxon>
        <taxon>Ascomycota</taxon>
        <taxon>Pezizomycotina</taxon>
        <taxon>Eurotiomycetes</taxon>
        <taxon>Chaetothyriomycetidae</taxon>
        <taxon>Chaetothyriales</taxon>
        <taxon>Herpotrichiellaceae</taxon>
        <taxon>Exophiala</taxon>
    </lineage>
</organism>
<reference evidence="2" key="1">
    <citation type="submission" date="2023-01" db="EMBL/GenBank/DDBJ databases">
        <title>Exophiala dermititidis isolated from Cystic Fibrosis Patient.</title>
        <authorList>
            <person name="Kurbessoian T."/>
            <person name="Crocker A."/>
            <person name="Murante D."/>
            <person name="Hogan D.A."/>
            <person name="Stajich J.E."/>
        </authorList>
    </citation>
    <scope>NUCLEOTIDE SEQUENCE</scope>
    <source>
        <strain evidence="2">Ex8</strain>
    </source>
</reference>
<accession>A0AAN6IXI1</accession>
<feature type="compositionally biased region" description="Acidic residues" evidence="1">
    <location>
        <begin position="194"/>
        <end position="211"/>
    </location>
</feature>
<evidence type="ECO:0000256" key="1">
    <source>
        <dbReference type="SAM" id="MobiDB-lite"/>
    </source>
</evidence>
<proteinExistence type="predicted"/>
<feature type="compositionally biased region" description="Polar residues" evidence="1">
    <location>
        <begin position="30"/>
        <end position="40"/>
    </location>
</feature>
<gene>
    <name evidence="2" type="ORF">HRR80_002253</name>
</gene>
<feature type="compositionally biased region" description="Basic and acidic residues" evidence="1">
    <location>
        <begin position="67"/>
        <end position="81"/>
    </location>
</feature>
<dbReference type="EMBL" id="JAJGCB010000003">
    <property type="protein sequence ID" value="KAJ8993748.1"/>
    <property type="molecule type" value="Genomic_DNA"/>
</dbReference>
<dbReference type="Proteomes" id="UP001161757">
    <property type="component" value="Unassembled WGS sequence"/>
</dbReference>
<feature type="region of interest" description="Disordered" evidence="1">
    <location>
        <begin position="160"/>
        <end position="213"/>
    </location>
</feature>
<sequence>MSGPVPISPLSAAIEVVYPARNPSEVWRSGSVSSKISPMQTIREEEEDAEELELTAVSSHGSSVDSNDQKSCHTEMEHSEDISPELAEFVAKIRAAIQQQGEDIRMRSTNSKAVELQEEKKLTIQSKAGSNAARNSLIFLRDKASMGVLNAKAGGRKISKGFKSAANRGKHGASEQKPASDLLEPKSKQPCNEPTEEDIDPCPSDDADGEDVPLLSSQLSSLNSSSDKVSRNGARLSTWGLYLPDAKLFSGKTVSIARRTGSSQAESARLIFQSLRIGRKRSGWFRIDG</sequence>
<feature type="compositionally biased region" description="Polar residues" evidence="1">
    <location>
        <begin position="56"/>
        <end position="66"/>
    </location>
</feature>
<protein>
    <submittedName>
        <fullName evidence="2">Uncharacterized protein</fullName>
    </submittedName>
</protein>
<evidence type="ECO:0000313" key="2">
    <source>
        <dbReference type="EMBL" id="KAJ8993748.1"/>
    </source>
</evidence>
<feature type="region of interest" description="Disordered" evidence="1">
    <location>
        <begin position="27"/>
        <end position="82"/>
    </location>
</feature>
<evidence type="ECO:0000313" key="3">
    <source>
        <dbReference type="Proteomes" id="UP001161757"/>
    </source>
</evidence>
<feature type="compositionally biased region" description="Acidic residues" evidence="1">
    <location>
        <begin position="44"/>
        <end position="53"/>
    </location>
</feature>
<comment type="caution">
    <text evidence="2">The sequence shown here is derived from an EMBL/GenBank/DDBJ whole genome shotgun (WGS) entry which is preliminary data.</text>
</comment>